<reference evidence="14" key="1">
    <citation type="submission" date="2025-08" db="UniProtKB">
        <authorList>
            <consortium name="RefSeq"/>
        </authorList>
    </citation>
    <scope>IDENTIFICATION</scope>
    <source>
        <tissue evidence="14">Liver</tissue>
    </source>
</reference>
<feature type="compositionally biased region" description="Polar residues" evidence="10">
    <location>
        <begin position="1"/>
        <end position="20"/>
    </location>
</feature>
<name>A0A9F2R2U6_PYTBI</name>
<evidence type="ECO:0000256" key="6">
    <source>
        <dbReference type="ARBA" id="ARBA00023136"/>
    </source>
</evidence>
<keyword evidence="6 11" id="KW-0472">Membrane</keyword>
<dbReference type="PANTHER" id="PTHR13869">
    <property type="entry name" value="MYELIN P0 RELATED"/>
    <property type="match status" value="1"/>
</dbReference>
<dbReference type="PANTHER" id="PTHR13869:SF19">
    <property type="entry name" value="MYELIN PROTEIN ZERO-LIKE PROTEIN 1"/>
    <property type="match status" value="1"/>
</dbReference>
<keyword evidence="5 11" id="KW-1133">Transmembrane helix</keyword>
<evidence type="ECO:0000313" key="13">
    <source>
        <dbReference type="Proteomes" id="UP000695026"/>
    </source>
</evidence>
<dbReference type="SMART" id="SM00406">
    <property type="entry name" value="IGv"/>
    <property type="match status" value="1"/>
</dbReference>
<feature type="transmembrane region" description="Helical" evidence="11">
    <location>
        <begin position="248"/>
        <end position="271"/>
    </location>
</feature>
<keyword evidence="9" id="KW-0393">Immunoglobulin domain</keyword>
<dbReference type="SUPFAM" id="SSF48726">
    <property type="entry name" value="Immunoglobulin"/>
    <property type="match status" value="1"/>
</dbReference>
<dbReference type="Gene3D" id="2.60.40.10">
    <property type="entry name" value="Immunoglobulins"/>
    <property type="match status" value="1"/>
</dbReference>
<evidence type="ECO:0000256" key="11">
    <source>
        <dbReference type="SAM" id="Phobius"/>
    </source>
</evidence>
<evidence type="ECO:0000256" key="9">
    <source>
        <dbReference type="ARBA" id="ARBA00023319"/>
    </source>
</evidence>
<dbReference type="InterPro" id="IPR003599">
    <property type="entry name" value="Ig_sub"/>
</dbReference>
<evidence type="ECO:0000256" key="8">
    <source>
        <dbReference type="ARBA" id="ARBA00023180"/>
    </source>
</evidence>
<keyword evidence="7" id="KW-1015">Disulfide bond</keyword>
<dbReference type="InterPro" id="IPR013106">
    <property type="entry name" value="Ig_V-set"/>
</dbReference>
<comment type="similarity">
    <text evidence="2">Belongs to the myelin P0 protein family.</text>
</comment>
<dbReference type="GO" id="GO:0009986">
    <property type="term" value="C:cell surface"/>
    <property type="evidence" value="ECO:0007669"/>
    <property type="project" value="TreeGrafter"/>
</dbReference>
<gene>
    <name evidence="14" type="primary">LOC103056255</name>
</gene>
<proteinExistence type="inferred from homology"/>
<dbReference type="OMA" id="RDYTGCN"/>
<dbReference type="PRINTS" id="PR00213">
    <property type="entry name" value="MYELINP0"/>
</dbReference>
<evidence type="ECO:0000256" key="3">
    <source>
        <dbReference type="ARBA" id="ARBA00022692"/>
    </source>
</evidence>
<dbReference type="InterPro" id="IPR007110">
    <property type="entry name" value="Ig-like_dom"/>
</dbReference>
<keyword evidence="13" id="KW-1185">Reference proteome</keyword>
<dbReference type="Pfam" id="PF07686">
    <property type="entry name" value="V-set"/>
    <property type="match status" value="1"/>
</dbReference>
<evidence type="ECO:0000313" key="14">
    <source>
        <dbReference type="RefSeq" id="XP_007434304.2"/>
    </source>
</evidence>
<keyword evidence="3 11" id="KW-0812">Transmembrane</keyword>
<feature type="domain" description="Ig-like" evidence="12">
    <location>
        <begin position="102"/>
        <end position="227"/>
    </location>
</feature>
<evidence type="ECO:0000256" key="10">
    <source>
        <dbReference type="SAM" id="MobiDB-lite"/>
    </source>
</evidence>
<evidence type="ECO:0000256" key="7">
    <source>
        <dbReference type="ARBA" id="ARBA00023157"/>
    </source>
</evidence>
<keyword evidence="4" id="KW-0732">Signal</keyword>
<dbReference type="Proteomes" id="UP000695026">
    <property type="component" value="Unplaced"/>
</dbReference>
<organism evidence="13 14">
    <name type="scientific">Python bivittatus</name>
    <name type="common">Burmese python</name>
    <name type="synonym">Python molurus bivittatus</name>
    <dbReference type="NCBI Taxonomy" id="176946"/>
    <lineage>
        <taxon>Eukaryota</taxon>
        <taxon>Metazoa</taxon>
        <taxon>Chordata</taxon>
        <taxon>Craniata</taxon>
        <taxon>Vertebrata</taxon>
        <taxon>Euteleostomi</taxon>
        <taxon>Lepidosauria</taxon>
        <taxon>Squamata</taxon>
        <taxon>Bifurcata</taxon>
        <taxon>Unidentata</taxon>
        <taxon>Episquamata</taxon>
        <taxon>Toxicofera</taxon>
        <taxon>Serpentes</taxon>
        <taxon>Henophidia</taxon>
        <taxon>Pythonidae</taxon>
        <taxon>Python</taxon>
    </lineage>
</organism>
<dbReference type="InterPro" id="IPR013783">
    <property type="entry name" value="Ig-like_fold"/>
</dbReference>
<dbReference type="FunFam" id="2.60.40.10:FF:000193">
    <property type="entry name" value="Myelin protein zero-like 1 like"/>
    <property type="match status" value="1"/>
</dbReference>
<dbReference type="AlphaFoldDB" id="A0A9F2R2U6"/>
<dbReference type="RefSeq" id="XP_007434304.2">
    <property type="nucleotide sequence ID" value="XM_007434242.3"/>
</dbReference>
<dbReference type="PROSITE" id="PS50835">
    <property type="entry name" value="IG_LIKE"/>
    <property type="match status" value="1"/>
</dbReference>
<accession>A0A9F2R2U6</accession>
<protein>
    <submittedName>
        <fullName evidence="14">Myelin protein zero-like protein 1</fullName>
    </submittedName>
</protein>
<dbReference type="GO" id="GO:0005925">
    <property type="term" value="C:focal adhesion"/>
    <property type="evidence" value="ECO:0007669"/>
    <property type="project" value="TreeGrafter"/>
</dbReference>
<dbReference type="KEGG" id="pbi:103056255"/>
<dbReference type="GeneID" id="103056255"/>
<feature type="region of interest" description="Disordered" evidence="10">
    <location>
        <begin position="292"/>
        <end position="311"/>
    </location>
</feature>
<feature type="region of interest" description="Disordered" evidence="10">
    <location>
        <begin position="1"/>
        <end position="70"/>
    </location>
</feature>
<sequence>MIDVNSWSSQPPFTSRSEGQSLAKRRRGIQEVCVIDRATGQSARGSSPRRSHPSPTMGGGGTMGGRGDGSRKMAAALAAASLAASSGSGGSRQGASSTACFPALLLLAALSNLLQVSAVEVYTPSELAVENGTEAKLPCTFTSTEVISSSASVTWSFQGEGSSSSVSFFYYSNGKAYPGKSTQFNDRSSWAGDLNKKDASINIANMRFQDNGTYTCDVKNPPDIVVTPGKIKVRVVEKGNLSVFPLPLVLGVTSVGILVLVLLIMLIVCVVNRKKNSKKHYSGCSTSESLVSPVKQAPRKSPSDTEGLVNSVPIRSHQGPVIYAQLDHSGGHYSDKINKSESVVYADIRKN</sequence>
<evidence type="ECO:0000256" key="4">
    <source>
        <dbReference type="ARBA" id="ARBA00022729"/>
    </source>
</evidence>
<comment type="subcellular location">
    <subcellularLocation>
        <location evidence="1">Membrane</location>
        <topology evidence="1">Single-pass type I membrane protein</topology>
    </subcellularLocation>
</comment>
<feature type="compositionally biased region" description="Gly residues" evidence="10">
    <location>
        <begin position="57"/>
        <end position="67"/>
    </location>
</feature>
<dbReference type="InterPro" id="IPR036179">
    <property type="entry name" value="Ig-like_dom_sf"/>
</dbReference>
<evidence type="ECO:0000256" key="1">
    <source>
        <dbReference type="ARBA" id="ARBA00004479"/>
    </source>
</evidence>
<evidence type="ECO:0000259" key="12">
    <source>
        <dbReference type="PROSITE" id="PS50835"/>
    </source>
</evidence>
<dbReference type="InterPro" id="IPR000920">
    <property type="entry name" value="Myelin_P0-rel"/>
</dbReference>
<dbReference type="OrthoDB" id="8831214at2759"/>
<dbReference type="GO" id="GO:0005886">
    <property type="term" value="C:plasma membrane"/>
    <property type="evidence" value="ECO:0007669"/>
    <property type="project" value="TreeGrafter"/>
</dbReference>
<evidence type="ECO:0000256" key="5">
    <source>
        <dbReference type="ARBA" id="ARBA00022989"/>
    </source>
</evidence>
<dbReference type="SMART" id="SM00409">
    <property type="entry name" value="IG"/>
    <property type="match status" value="1"/>
</dbReference>
<keyword evidence="8" id="KW-0325">Glycoprotein</keyword>
<evidence type="ECO:0000256" key="2">
    <source>
        <dbReference type="ARBA" id="ARBA00007180"/>
    </source>
</evidence>